<dbReference type="OMA" id="ADHYNMT"/>
<keyword evidence="11" id="KW-1185">Reference proteome</keyword>
<accession>S3DRQ7</accession>
<dbReference type="EMBL" id="KE145356">
    <property type="protein sequence ID" value="EPE34666.1"/>
    <property type="molecule type" value="Genomic_DNA"/>
</dbReference>
<dbReference type="GeneID" id="19469407"/>
<gene>
    <name evidence="10" type="ORF">GLAREA_10360</name>
</gene>
<proteinExistence type="inferred from homology"/>
<evidence type="ECO:0000256" key="7">
    <source>
        <dbReference type="ARBA" id="ARBA00023136"/>
    </source>
</evidence>
<evidence type="ECO:0000313" key="11">
    <source>
        <dbReference type="Proteomes" id="UP000016922"/>
    </source>
</evidence>
<feature type="region of interest" description="Disordered" evidence="8">
    <location>
        <begin position="10"/>
        <end position="44"/>
    </location>
</feature>
<dbReference type="SUPFAM" id="SSF53474">
    <property type="entry name" value="alpha/beta-Hydrolases"/>
    <property type="match status" value="1"/>
</dbReference>
<dbReference type="Proteomes" id="UP000016922">
    <property type="component" value="Unassembled WGS sequence"/>
</dbReference>
<evidence type="ECO:0000256" key="3">
    <source>
        <dbReference type="ARBA" id="ARBA00004370"/>
    </source>
</evidence>
<dbReference type="Pfam" id="PF05057">
    <property type="entry name" value="DUF676"/>
    <property type="match status" value="1"/>
</dbReference>
<comment type="subcellular location">
    <subcellularLocation>
        <location evidence="2">Endoplasmic reticulum</location>
    </subcellularLocation>
    <subcellularLocation>
        <location evidence="3">Membrane</location>
    </subcellularLocation>
    <subcellularLocation>
        <location evidence="1">Mitochondrion</location>
    </subcellularLocation>
</comment>
<dbReference type="AlphaFoldDB" id="S3DRQ7"/>
<evidence type="ECO:0000256" key="5">
    <source>
        <dbReference type="ARBA" id="ARBA00022824"/>
    </source>
</evidence>
<keyword evidence="5" id="KW-0256">Endoplasmic reticulum</keyword>
<evidence type="ECO:0000313" key="10">
    <source>
        <dbReference type="EMBL" id="EPE34666.1"/>
    </source>
</evidence>
<dbReference type="InterPro" id="IPR052374">
    <property type="entry name" value="SERAC1"/>
</dbReference>
<evidence type="ECO:0000256" key="2">
    <source>
        <dbReference type="ARBA" id="ARBA00004240"/>
    </source>
</evidence>
<keyword evidence="10" id="KW-0378">Hydrolase</keyword>
<evidence type="ECO:0000256" key="4">
    <source>
        <dbReference type="ARBA" id="ARBA00007920"/>
    </source>
</evidence>
<dbReference type="RefSeq" id="XP_008078601.1">
    <property type="nucleotide sequence ID" value="XM_008080410.1"/>
</dbReference>
<dbReference type="GO" id="GO:0005783">
    <property type="term" value="C:endoplasmic reticulum"/>
    <property type="evidence" value="ECO:0007669"/>
    <property type="project" value="UniProtKB-SubCell"/>
</dbReference>
<organism evidence="10 11">
    <name type="scientific">Glarea lozoyensis (strain ATCC 20868 / MF5171)</name>
    <dbReference type="NCBI Taxonomy" id="1116229"/>
    <lineage>
        <taxon>Eukaryota</taxon>
        <taxon>Fungi</taxon>
        <taxon>Dikarya</taxon>
        <taxon>Ascomycota</taxon>
        <taxon>Pezizomycotina</taxon>
        <taxon>Leotiomycetes</taxon>
        <taxon>Helotiales</taxon>
        <taxon>Helotiaceae</taxon>
        <taxon>Glarea</taxon>
    </lineage>
</organism>
<evidence type="ECO:0000256" key="8">
    <source>
        <dbReference type="SAM" id="MobiDB-lite"/>
    </source>
</evidence>
<dbReference type="GO" id="GO:0005739">
    <property type="term" value="C:mitochondrion"/>
    <property type="evidence" value="ECO:0007669"/>
    <property type="project" value="UniProtKB-SubCell"/>
</dbReference>
<dbReference type="GO" id="GO:0016020">
    <property type="term" value="C:membrane"/>
    <property type="evidence" value="ECO:0007669"/>
    <property type="project" value="UniProtKB-SubCell"/>
</dbReference>
<feature type="domain" description="DUF676" evidence="9">
    <location>
        <begin position="71"/>
        <end position="197"/>
    </location>
</feature>
<dbReference type="PANTHER" id="PTHR48182:SF2">
    <property type="entry name" value="PROTEIN SERAC1"/>
    <property type="match status" value="1"/>
</dbReference>
<evidence type="ECO:0000256" key="6">
    <source>
        <dbReference type="ARBA" id="ARBA00023128"/>
    </source>
</evidence>
<evidence type="ECO:0000256" key="1">
    <source>
        <dbReference type="ARBA" id="ARBA00004173"/>
    </source>
</evidence>
<reference evidence="10 11" key="1">
    <citation type="journal article" date="2013" name="BMC Genomics">
        <title>Genomics-driven discovery of the pneumocandin biosynthetic gene cluster in the fungus Glarea lozoyensis.</title>
        <authorList>
            <person name="Chen L."/>
            <person name="Yue Q."/>
            <person name="Zhang X."/>
            <person name="Xiang M."/>
            <person name="Wang C."/>
            <person name="Li S."/>
            <person name="Che Y."/>
            <person name="Ortiz-Lopez F.J."/>
            <person name="Bills G.F."/>
            <person name="Liu X."/>
            <person name="An Z."/>
        </authorList>
    </citation>
    <scope>NUCLEOTIDE SEQUENCE [LARGE SCALE GENOMIC DNA]</scope>
    <source>
        <strain evidence="11">ATCC 20868 / MF5171</strain>
    </source>
</reference>
<keyword evidence="6" id="KW-0496">Mitochondrion</keyword>
<dbReference type="Gene3D" id="3.40.50.1820">
    <property type="entry name" value="alpha/beta hydrolase"/>
    <property type="match status" value="1"/>
</dbReference>
<dbReference type="InterPro" id="IPR007751">
    <property type="entry name" value="DUF676_lipase-like"/>
</dbReference>
<dbReference type="eggNOG" id="KOG2029">
    <property type="taxonomic scope" value="Eukaryota"/>
</dbReference>
<feature type="compositionally biased region" description="Polar residues" evidence="8">
    <location>
        <begin position="22"/>
        <end position="36"/>
    </location>
</feature>
<dbReference type="OrthoDB" id="427518at2759"/>
<comment type="similarity">
    <text evidence="4">Belongs to the putative lipase ROG1 family.</text>
</comment>
<dbReference type="GO" id="GO:0016787">
    <property type="term" value="F:hydrolase activity"/>
    <property type="evidence" value="ECO:0007669"/>
    <property type="project" value="UniProtKB-KW"/>
</dbReference>
<keyword evidence="7" id="KW-0472">Membrane</keyword>
<sequence length="319" mass="35090">MFGFFKRIRAASSHGEEPSPKRASNITESPTPQASGLATEADRGTMADLYSTEGGTGMRIIADPEAPTLDIVFVHGLIGSRDKTWTHQNGFFWPDQLAKDIPYARIMTFGYDADVVKLWGQPGSNNIRKHGESLATAASDRRGKHRKRPINFIAHGLGGLVCQQAVLICREDQSNLVKVSESTRGIIFMGTPHGGVGIAGWAYAFAKYFRPFRQVNSDILVELGRDSQQLTAINQQFLKFLGRTDVNIYIYCFFEDKASVGVGKIVPESSAVLGQFQNQSINANHSDMVKFSGEYDGGYQSVLSRVLDIVEYIDAKAAK</sequence>
<dbReference type="PANTHER" id="PTHR48182">
    <property type="entry name" value="PROTEIN SERAC1"/>
    <property type="match status" value="1"/>
</dbReference>
<name>S3DRQ7_GLAL2</name>
<protein>
    <submittedName>
        <fullName evidence="10">Alpha/beta-Hydrolase</fullName>
    </submittedName>
</protein>
<evidence type="ECO:0000259" key="9">
    <source>
        <dbReference type="Pfam" id="PF05057"/>
    </source>
</evidence>
<dbReference type="HOGENOM" id="CLU_000288_182_0_1"/>
<dbReference type="KEGG" id="glz:GLAREA_10360"/>
<dbReference type="InterPro" id="IPR029058">
    <property type="entry name" value="AB_hydrolase_fold"/>
</dbReference>